<evidence type="ECO:0000256" key="1">
    <source>
        <dbReference type="SAM" id="SignalP"/>
    </source>
</evidence>
<comment type="caution">
    <text evidence="3">The sequence shown here is derived from an EMBL/GenBank/DDBJ whole genome shotgun (WGS) entry which is preliminary data.</text>
</comment>
<dbReference type="Proteomes" id="UP001630127">
    <property type="component" value="Unassembled WGS sequence"/>
</dbReference>
<name>A0ABD3B6Q9_9GENT</name>
<dbReference type="InterPro" id="IPR018392">
    <property type="entry name" value="LysM"/>
</dbReference>
<dbReference type="SMART" id="SM00257">
    <property type="entry name" value="LysM"/>
    <property type="match status" value="3"/>
</dbReference>
<accession>A0ABD3B6Q9</accession>
<evidence type="ECO:0000259" key="2">
    <source>
        <dbReference type="PROSITE" id="PS51782"/>
    </source>
</evidence>
<proteinExistence type="predicted"/>
<dbReference type="InterPro" id="IPR036779">
    <property type="entry name" value="LysM_dom_sf"/>
</dbReference>
<feature type="domain" description="LysM" evidence="2">
    <location>
        <begin position="114"/>
        <end position="161"/>
    </location>
</feature>
<reference evidence="3 4" key="1">
    <citation type="submission" date="2024-11" db="EMBL/GenBank/DDBJ databases">
        <title>A near-complete genome assembly of Cinchona calisaya.</title>
        <authorList>
            <person name="Lian D.C."/>
            <person name="Zhao X.W."/>
            <person name="Wei L."/>
        </authorList>
    </citation>
    <scope>NUCLEOTIDE SEQUENCE [LARGE SCALE GENOMIC DNA]</scope>
    <source>
        <tissue evidence="3">Nenye</tissue>
    </source>
</reference>
<organism evidence="3 4">
    <name type="scientific">Cinchona calisaya</name>
    <dbReference type="NCBI Taxonomy" id="153742"/>
    <lineage>
        <taxon>Eukaryota</taxon>
        <taxon>Viridiplantae</taxon>
        <taxon>Streptophyta</taxon>
        <taxon>Embryophyta</taxon>
        <taxon>Tracheophyta</taxon>
        <taxon>Spermatophyta</taxon>
        <taxon>Magnoliopsida</taxon>
        <taxon>eudicotyledons</taxon>
        <taxon>Gunneridae</taxon>
        <taxon>Pentapetalae</taxon>
        <taxon>asterids</taxon>
        <taxon>lamiids</taxon>
        <taxon>Gentianales</taxon>
        <taxon>Rubiaceae</taxon>
        <taxon>Cinchonoideae</taxon>
        <taxon>Cinchoneae</taxon>
        <taxon>Cinchona</taxon>
    </lineage>
</organism>
<feature type="signal peptide" evidence="1">
    <location>
        <begin position="1"/>
        <end position="32"/>
    </location>
</feature>
<dbReference type="AlphaFoldDB" id="A0ABD3B6Q9"/>
<gene>
    <name evidence="3" type="ORF">ACH5RR_002505</name>
</gene>
<feature type="chain" id="PRO_5044801435" description="LysM domain-containing protein" evidence="1">
    <location>
        <begin position="33"/>
        <end position="362"/>
    </location>
</feature>
<dbReference type="Gene3D" id="3.10.350.10">
    <property type="entry name" value="LysM domain"/>
    <property type="match status" value="2"/>
</dbReference>
<dbReference type="PANTHER" id="PTHR33734:SF11">
    <property type="entry name" value="LYSM DOMAIN-CONTAINING GPI-ANCHORED PROTEIN 2"/>
    <property type="match status" value="1"/>
</dbReference>
<sequence length="362" mass="38726">MMGSGGAISNRAFAAVALALVLLLHISTCVAAQQPFKCSSSGTCDAIVDYKLPNATTLTAVANLFNVQNLRSLLGANNFPLNTLSNQTVQANHTLKIPFRCLCTNGTGISNKLPVYKVVPDDGLYHIAAEVFSGLVTYQEIQAVNNISNPNLIEVGQELWIPLPCSCDEVEGQRVVHYGLLVAAGSTVEGIAEQYNTTQDTLLRLNGLANPKDLLAGAIIDVPLRACASSVSNNSLDYPLLVPNGTYIVTATNCVRCNCDAANNWTLQCEPTQIKSSVWPSCPSKQCQGTQSLYLGNSTSSSCNRTTCAYAGYTNQTILTTTALSTCPASDNKSSAMSTHGSWRRNVSFFILVHMLMLCLQI</sequence>
<dbReference type="EMBL" id="JBJUIK010000001">
    <property type="protein sequence ID" value="KAL3539139.1"/>
    <property type="molecule type" value="Genomic_DNA"/>
</dbReference>
<feature type="domain" description="LysM" evidence="2">
    <location>
        <begin position="178"/>
        <end position="222"/>
    </location>
</feature>
<keyword evidence="4" id="KW-1185">Reference proteome</keyword>
<dbReference type="Pfam" id="PF01476">
    <property type="entry name" value="LysM"/>
    <property type="match status" value="2"/>
</dbReference>
<evidence type="ECO:0000313" key="3">
    <source>
        <dbReference type="EMBL" id="KAL3539139.1"/>
    </source>
</evidence>
<dbReference type="CDD" id="cd00118">
    <property type="entry name" value="LysM"/>
    <property type="match status" value="2"/>
</dbReference>
<evidence type="ECO:0000313" key="4">
    <source>
        <dbReference type="Proteomes" id="UP001630127"/>
    </source>
</evidence>
<dbReference type="PANTHER" id="PTHR33734">
    <property type="entry name" value="LYSM DOMAIN-CONTAINING GPI-ANCHORED PROTEIN 2"/>
    <property type="match status" value="1"/>
</dbReference>
<dbReference type="PROSITE" id="PS51782">
    <property type="entry name" value="LYSM"/>
    <property type="match status" value="2"/>
</dbReference>
<keyword evidence="1" id="KW-0732">Signal</keyword>
<protein>
    <recommendedName>
        <fullName evidence="2">LysM domain-containing protein</fullName>
    </recommendedName>
</protein>
<dbReference type="SUPFAM" id="SSF54106">
    <property type="entry name" value="LysM domain"/>
    <property type="match status" value="2"/>
</dbReference>